<dbReference type="OrthoDB" id="445983at2759"/>
<evidence type="ECO:0000256" key="7">
    <source>
        <dbReference type="ARBA" id="ARBA00023015"/>
    </source>
</evidence>
<comment type="similarity">
    <text evidence="3 10">Belongs to the ELOF1 family.</text>
</comment>
<dbReference type="Pfam" id="PF05129">
    <property type="entry name" value="Zn_ribbon_Elf1"/>
    <property type="match status" value="1"/>
</dbReference>
<dbReference type="InterPro" id="IPR038567">
    <property type="entry name" value="T_Elf1_sf"/>
</dbReference>
<dbReference type="GO" id="GO:0000993">
    <property type="term" value="F:RNA polymerase II complex binding"/>
    <property type="evidence" value="ECO:0007669"/>
    <property type="project" value="TreeGrafter"/>
</dbReference>
<evidence type="ECO:0000256" key="5">
    <source>
        <dbReference type="ARBA" id="ARBA00022771"/>
    </source>
</evidence>
<evidence type="ECO:0000256" key="3">
    <source>
        <dbReference type="ARBA" id="ARBA00009730"/>
    </source>
</evidence>
<dbReference type="GO" id="GO:0006368">
    <property type="term" value="P:transcription elongation by RNA polymerase II"/>
    <property type="evidence" value="ECO:0007669"/>
    <property type="project" value="TreeGrafter"/>
</dbReference>
<evidence type="ECO:0000256" key="10">
    <source>
        <dbReference type="RuleBase" id="RU364033"/>
    </source>
</evidence>
<dbReference type="AlphaFoldDB" id="A0A6A6CVY6"/>
<dbReference type="GO" id="GO:0008270">
    <property type="term" value="F:zinc ion binding"/>
    <property type="evidence" value="ECO:0007669"/>
    <property type="project" value="UniProtKB-KW"/>
</dbReference>
<feature type="region of interest" description="Disordered" evidence="11">
    <location>
        <begin position="1"/>
        <end position="22"/>
    </location>
</feature>
<feature type="compositionally biased region" description="Polar residues" evidence="11">
    <location>
        <begin position="97"/>
        <end position="106"/>
    </location>
</feature>
<name>A0A6A6CVY6_ZASCE</name>
<evidence type="ECO:0000256" key="11">
    <source>
        <dbReference type="SAM" id="MobiDB-lite"/>
    </source>
</evidence>
<gene>
    <name evidence="12" type="ORF">M409DRAFT_51120</name>
</gene>
<dbReference type="PANTHER" id="PTHR20934">
    <property type="entry name" value="TRANSCRIPTION ELONGATION FACTOR 1 HOMOLOG"/>
    <property type="match status" value="1"/>
</dbReference>
<keyword evidence="6 10" id="KW-0862">Zinc</keyword>
<keyword evidence="7 10" id="KW-0805">Transcription regulation</keyword>
<evidence type="ECO:0000256" key="1">
    <source>
        <dbReference type="ARBA" id="ARBA00003357"/>
    </source>
</evidence>
<dbReference type="FunFam" id="2.20.25.190:FF:000001">
    <property type="entry name" value="Transcription elongation factor 1 homolog"/>
    <property type="match status" value="1"/>
</dbReference>
<dbReference type="SUPFAM" id="SSF57783">
    <property type="entry name" value="Zinc beta-ribbon"/>
    <property type="match status" value="1"/>
</dbReference>
<proteinExistence type="inferred from homology"/>
<keyword evidence="8 10" id="KW-0804">Transcription</keyword>
<evidence type="ECO:0000256" key="4">
    <source>
        <dbReference type="ARBA" id="ARBA00022723"/>
    </source>
</evidence>
<accession>A0A6A6CVY6</accession>
<evidence type="ECO:0000313" key="13">
    <source>
        <dbReference type="Proteomes" id="UP000799537"/>
    </source>
</evidence>
<feature type="region of interest" description="Disordered" evidence="11">
    <location>
        <begin position="85"/>
        <end position="139"/>
    </location>
</feature>
<keyword evidence="5 10" id="KW-0863">Zinc-finger</keyword>
<dbReference type="Proteomes" id="UP000799537">
    <property type="component" value="Unassembled WGS sequence"/>
</dbReference>
<dbReference type="Gene3D" id="2.20.25.190">
    <property type="match status" value="1"/>
</dbReference>
<evidence type="ECO:0000256" key="8">
    <source>
        <dbReference type="ARBA" id="ARBA00023163"/>
    </source>
</evidence>
<protein>
    <recommendedName>
        <fullName evidence="10">Transcription elongation factor 1 homolog</fullName>
    </recommendedName>
</protein>
<evidence type="ECO:0000313" key="12">
    <source>
        <dbReference type="EMBL" id="KAF2170873.1"/>
    </source>
</evidence>
<keyword evidence="4 10" id="KW-0479">Metal-binding</keyword>
<evidence type="ECO:0000256" key="6">
    <source>
        <dbReference type="ARBA" id="ARBA00022833"/>
    </source>
</evidence>
<dbReference type="EMBL" id="ML993584">
    <property type="protein sequence ID" value="KAF2170873.1"/>
    <property type="molecule type" value="Genomic_DNA"/>
</dbReference>
<feature type="compositionally biased region" description="Acidic residues" evidence="11">
    <location>
        <begin position="119"/>
        <end position="139"/>
    </location>
</feature>
<dbReference type="GeneID" id="54564990"/>
<keyword evidence="9 10" id="KW-0539">Nucleus</keyword>
<evidence type="ECO:0000256" key="9">
    <source>
        <dbReference type="ARBA" id="ARBA00023242"/>
    </source>
</evidence>
<evidence type="ECO:0000256" key="2">
    <source>
        <dbReference type="ARBA" id="ARBA00004123"/>
    </source>
</evidence>
<comment type="subcellular location">
    <subcellularLocation>
        <location evidence="2 10">Nucleus</location>
    </subcellularLocation>
</comment>
<sequence>MGKRKKSSRGPQGPKKRDPLPTSFKCVFCNSETSVTVKIDKKAGVGNLSCKSCGQNYQCGVNYLSQPVDVYADWVDACEAVANETAGTSSAAPASSYRQSQPQVSSRAGLAPGEKYTAEDDGFIDDDEADGEADYADED</sequence>
<feature type="compositionally biased region" description="Low complexity" evidence="11">
    <location>
        <begin position="85"/>
        <end position="96"/>
    </location>
</feature>
<comment type="function">
    <text evidence="1 10">Transcription elongation factor implicated in the maintenance of proper chromatin structure in actively transcribed regions.</text>
</comment>
<organism evidence="12 13">
    <name type="scientific">Zasmidium cellare ATCC 36951</name>
    <dbReference type="NCBI Taxonomy" id="1080233"/>
    <lineage>
        <taxon>Eukaryota</taxon>
        <taxon>Fungi</taxon>
        <taxon>Dikarya</taxon>
        <taxon>Ascomycota</taxon>
        <taxon>Pezizomycotina</taxon>
        <taxon>Dothideomycetes</taxon>
        <taxon>Dothideomycetidae</taxon>
        <taxon>Mycosphaerellales</taxon>
        <taxon>Mycosphaerellaceae</taxon>
        <taxon>Zasmidium</taxon>
    </lineage>
</organism>
<dbReference type="GO" id="GO:0008023">
    <property type="term" value="C:transcription elongation factor complex"/>
    <property type="evidence" value="ECO:0007669"/>
    <property type="project" value="TreeGrafter"/>
</dbReference>
<dbReference type="PANTHER" id="PTHR20934:SF0">
    <property type="entry name" value="TRANSCRIPTION ELONGATION FACTOR 1 HOMOLOG"/>
    <property type="match status" value="1"/>
</dbReference>
<reference evidence="12" key="1">
    <citation type="journal article" date="2020" name="Stud. Mycol.">
        <title>101 Dothideomycetes genomes: a test case for predicting lifestyles and emergence of pathogens.</title>
        <authorList>
            <person name="Haridas S."/>
            <person name="Albert R."/>
            <person name="Binder M."/>
            <person name="Bloem J."/>
            <person name="Labutti K."/>
            <person name="Salamov A."/>
            <person name="Andreopoulos B."/>
            <person name="Baker S."/>
            <person name="Barry K."/>
            <person name="Bills G."/>
            <person name="Bluhm B."/>
            <person name="Cannon C."/>
            <person name="Castanera R."/>
            <person name="Culley D."/>
            <person name="Daum C."/>
            <person name="Ezra D."/>
            <person name="Gonzalez J."/>
            <person name="Henrissat B."/>
            <person name="Kuo A."/>
            <person name="Liang C."/>
            <person name="Lipzen A."/>
            <person name="Lutzoni F."/>
            <person name="Magnuson J."/>
            <person name="Mondo S."/>
            <person name="Nolan M."/>
            <person name="Ohm R."/>
            <person name="Pangilinan J."/>
            <person name="Park H.-J."/>
            <person name="Ramirez L."/>
            <person name="Alfaro M."/>
            <person name="Sun H."/>
            <person name="Tritt A."/>
            <person name="Yoshinaga Y."/>
            <person name="Zwiers L.-H."/>
            <person name="Turgeon B."/>
            <person name="Goodwin S."/>
            <person name="Spatafora J."/>
            <person name="Crous P."/>
            <person name="Grigoriev I."/>
        </authorList>
    </citation>
    <scope>NUCLEOTIDE SEQUENCE</scope>
    <source>
        <strain evidence="12">ATCC 36951</strain>
    </source>
</reference>
<dbReference type="InterPro" id="IPR007808">
    <property type="entry name" value="Elf1"/>
</dbReference>
<keyword evidence="13" id="KW-1185">Reference proteome</keyword>
<dbReference type="RefSeq" id="XP_033671762.1">
    <property type="nucleotide sequence ID" value="XM_033811718.1"/>
</dbReference>